<feature type="transmembrane region" description="Helical" evidence="1">
    <location>
        <begin position="117"/>
        <end position="139"/>
    </location>
</feature>
<name>A0A2T5LYQ1_9EURO</name>
<dbReference type="EMBL" id="MSFN02000003">
    <property type="protein sequence ID" value="PTU21411.1"/>
    <property type="molecule type" value="Genomic_DNA"/>
</dbReference>
<evidence type="ECO:0008006" key="4">
    <source>
        <dbReference type="Google" id="ProtNLM"/>
    </source>
</evidence>
<organism evidence="2 3">
    <name type="scientific">Aspergillus ochraceoroseus IBT 24754</name>
    <dbReference type="NCBI Taxonomy" id="1392256"/>
    <lineage>
        <taxon>Eukaryota</taxon>
        <taxon>Fungi</taxon>
        <taxon>Dikarya</taxon>
        <taxon>Ascomycota</taxon>
        <taxon>Pezizomycotina</taxon>
        <taxon>Eurotiomycetes</taxon>
        <taxon>Eurotiomycetidae</taxon>
        <taxon>Eurotiales</taxon>
        <taxon>Aspergillaceae</taxon>
        <taxon>Aspergillus</taxon>
        <taxon>Aspergillus subgen. Nidulantes</taxon>
    </lineage>
</organism>
<accession>A0A2T5LYQ1</accession>
<feature type="transmembrane region" description="Helical" evidence="1">
    <location>
        <begin position="188"/>
        <end position="207"/>
    </location>
</feature>
<keyword evidence="1" id="KW-0472">Membrane</keyword>
<evidence type="ECO:0000256" key="1">
    <source>
        <dbReference type="SAM" id="Phobius"/>
    </source>
</evidence>
<dbReference type="GeneID" id="63815227"/>
<sequence length="215" mass="25117">MRWPHWPWFLILTLQSLTLSWRTYIPIYYPKKKKKKKKHAPKTYRPKHYRWPEIQLNVWILTVLASSAICLGIFAWFIDVQSNLDLGIPWLFPFMVVSGSLGIFFIVFVLVLAAQGFLLPGIIILGSFILFVLWLTGLIETSLQMYGVAANVNDNCQIWVYDNKIGGDNINTMAWIAQNNICNCWRTAFAFELVNTVFFFWMIILAWKVHQDVNH</sequence>
<dbReference type="VEuPathDB" id="FungiDB:P175DRAFT_0508389"/>
<protein>
    <recommendedName>
        <fullName evidence="4">MARVEL domain-containing protein</fullName>
    </recommendedName>
</protein>
<evidence type="ECO:0000313" key="2">
    <source>
        <dbReference type="EMBL" id="PTU21411.1"/>
    </source>
</evidence>
<dbReference type="OrthoDB" id="3930290at2759"/>
<keyword evidence="1" id="KW-0812">Transmembrane</keyword>
<feature type="transmembrane region" description="Helical" evidence="1">
    <location>
        <begin position="56"/>
        <end position="78"/>
    </location>
</feature>
<reference evidence="2 3" key="1">
    <citation type="journal article" date="2018" name="Proc. Natl. Acad. Sci. U.S.A.">
        <title>Linking secondary metabolites to gene clusters through genome sequencing of six diverse Aspergillus species.</title>
        <authorList>
            <person name="Kaerboelling I."/>
            <person name="Vesth T.C."/>
            <person name="Frisvad J.C."/>
            <person name="Nybo J.L."/>
            <person name="Theobald S."/>
            <person name="Kuo A."/>
            <person name="Bowyer P."/>
            <person name="Matsuda Y."/>
            <person name="Mondo S."/>
            <person name="Lyhne E.K."/>
            <person name="Kogle M.E."/>
            <person name="Clum A."/>
            <person name="Lipzen A."/>
            <person name="Salamov A."/>
            <person name="Ngan C.Y."/>
            <person name="Daum C."/>
            <person name="Chiniquy J."/>
            <person name="Barry K."/>
            <person name="LaButti K."/>
            <person name="Haridas S."/>
            <person name="Simmons B.A."/>
            <person name="Magnuson J.K."/>
            <person name="Mortensen U.H."/>
            <person name="Larsen T.O."/>
            <person name="Grigoriev I.V."/>
            <person name="Baker S.E."/>
            <person name="Andersen M.R."/>
        </authorList>
    </citation>
    <scope>NUCLEOTIDE SEQUENCE [LARGE SCALE GENOMIC DNA]</scope>
    <source>
        <strain evidence="2 3">IBT 24754</strain>
    </source>
</reference>
<evidence type="ECO:0000313" key="3">
    <source>
        <dbReference type="Proteomes" id="UP000244073"/>
    </source>
</evidence>
<keyword evidence="1" id="KW-1133">Transmembrane helix</keyword>
<dbReference type="AlphaFoldDB" id="A0A2T5LYQ1"/>
<dbReference type="RefSeq" id="XP_040752803.1">
    <property type="nucleotide sequence ID" value="XM_040898345.1"/>
</dbReference>
<feature type="transmembrane region" description="Helical" evidence="1">
    <location>
        <begin position="90"/>
        <end position="112"/>
    </location>
</feature>
<gene>
    <name evidence="2" type="ORF">P175DRAFT_0508389</name>
</gene>
<feature type="transmembrane region" description="Helical" evidence="1">
    <location>
        <begin position="6"/>
        <end position="29"/>
    </location>
</feature>
<dbReference type="Proteomes" id="UP000244073">
    <property type="component" value="Unassembled WGS sequence"/>
</dbReference>
<comment type="caution">
    <text evidence="2">The sequence shown here is derived from an EMBL/GenBank/DDBJ whole genome shotgun (WGS) entry which is preliminary data.</text>
</comment>
<proteinExistence type="predicted"/>